<organism evidence="3 4">
    <name type="scientific">Caerostris extrusa</name>
    <name type="common">Bark spider</name>
    <name type="synonym">Caerostris bankana</name>
    <dbReference type="NCBI Taxonomy" id="172846"/>
    <lineage>
        <taxon>Eukaryota</taxon>
        <taxon>Metazoa</taxon>
        <taxon>Ecdysozoa</taxon>
        <taxon>Arthropoda</taxon>
        <taxon>Chelicerata</taxon>
        <taxon>Arachnida</taxon>
        <taxon>Araneae</taxon>
        <taxon>Araneomorphae</taxon>
        <taxon>Entelegynae</taxon>
        <taxon>Araneoidea</taxon>
        <taxon>Araneidae</taxon>
        <taxon>Caerostris</taxon>
    </lineage>
</organism>
<feature type="signal peptide" evidence="2">
    <location>
        <begin position="1"/>
        <end position="28"/>
    </location>
</feature>
<reference evidence="3 4" key="1">
    <citation type="submission" date="2021-06" db="EMBL/GenBank/DDBJ databases">
        <title>Caerostris extrusa draft genome.</title>
        <authorList>
            <person name="Kono N."/>
            <person name="Arakawa K."/>
        </authorList>
    </citation>
    <scope>NUCLEOTIDE SEQUENCE [LARGE SCALE GENOMIC DNA]</scope>
</reference>
<feature type="chain" id="PRO_5043898876" evidence="2">
    <location>
        <begin position="29"/>
        <end position="127"/>
    </location>
</feature>
<dbReference type="Proteomes" id="UP001054945">
    <property type="component" value="Unassembled WGS sequence"/>
</dbReference>
<keyword evidence="2" id="KW-0732">Signal</keyword>
<proteinExistence type="predicted"/>
<evidence type="ECO:0000313" key="3">
    <source>
        <dbReference type="EMBL" id="GIY81639.1"/>
    </source>
</evidence>
<keyword evidence="4" id="KW-1185">Reference proteome</keyword>
<sequence length="127" mass="14010">MAPKPTMFQFFAVILIAAAMSSFTLVYGEESSKDEQPSKDAAASDDTNAKMTAKEEIMFGNQQNKPNGLVDDLMEMSGNADEEDNNSAFSQDKKSMTLKAKSSPPTMKPKIPKTRNEPRVPKRTRTT</sequence>
<evidence type="ECO:0000256" key="1">
    <source>
        <dbReference type="SAM" id="MobiDB-lite"/>
    </source>
</evidence>
<feature type="region of interest" description="Disordered" evidence="1">
    <location>
        <begin position="60"/>
        <end position="127"/>
    </location>
</feature>
<evidence type="ECO:0000313" key="4">
    <source>
        <dbReference type="Proteomes" id="UP001054945"/>
    </source>
</evidence>
<name>A0AAV4WHG4_CAEEX</name>
<accession>A0AAV4WHG4</accession>
<gene>
    <name evidence="3" type="ORF">CEXT_222231</name>
</gene>
<feature type="region of interest" description="Disordered" evidence="1">
    <location>
        <begin position="28"/>
        <end position="47"/>
    </location>
</feature>
<dbReference type="AlphaFoldDB" id="A0AAV4WHG4"/>
<evidence type="ECO:0000256" key="2">
    <source>
        <dbReference type="SAM" id="SignalP"/>
    </source>
</evidence>
<comment type="caution">
    <text evidence="3">The sequence shown here is derived from an EMBL/GenBank/DDBJ whole genome shotgun (WGS) entry which is preliminary data.</text>
</comment>
<dbReference type="EMBL" id="BPLR01016150">
    <property type="protein sequence ID" value="GIY81639.1"/>
    <property type="molecule type" value="Genomic_DNA"/>
</dbReference>
<protein>
    <submittedName>
        <fullName evidence="3">Uncharacterized protein</fullName>
    </submittedName>
</protein>